<name>A0A815W5L1_9BILA</name>
<feature type="non-terminal residue" evidence="2">
    <location>
        <position position="1"/>
    </location>
</feature>
<reference evidence="2" key="1">
    <citation type="submission" date="2021-02" db="EMBL/GenBank/DDBJ databases">
        <authorList>
            <person name="Nowell W R."/>
        </authorList>
    </citation>
    <scope>NUCLEOTIDE SEQUENCE</scope>
</reference>
<accession>A0A815W5L1</accession>
<dbReference type="OrthoDB" id="10058971at2759"/>
<comment type="caution">
    <text evidence="2">The sequence shown here is derived from an EMBL/GenBank/DDBJ whole genome shotgun (WGS) entry which is preliminary data.</text>
</comment>
<protein>
    <submittedName>
        <fullName evidence="2">Uncharacterized protein</fullName>
    </submittedName>
</protein>
<sequence>SRPQYNKYIEQQQRLKMKQYATDDCIAVAELFLHMYPETTNHHQLHEVPQQTTTTTTSTNILIDFEDDLSNIREDELIELIKPKFNKKKEEIVHQPHDPPAELIRTTTSN</sequence>
<dbReference type="Proteomes" id="UP000663891">
    <property type="component" value="Unassembled WGS sequence"/>
</dbReference>
<feature type="non-terminal residue" evidence="2">
    <location>
        <position position="110"/>
    </location>
</feature>
<feature type="region of interest" description="Disordered" evidence="1">
    <location>
        <begin position="91"/>
        <end position="110"/>
    </location>
</feature>
<evidence type="ECO:0000256" key="1">
    <source>
        <dbReference type="SAM" id="MobiDB-lite"/>
    </source>
</evidence>
<gene>
    <name evidence="2" type="ORF">VCS650_LOCUS44003</name>
</gene>
<evidence type="ECO:0000313" key="2">
    <source>
        <dbReference type="EMBL" id="CAF1540668.1"/>
    </source>
</evidence>
<evidence type="ECO:0000313" key="3">
    <source>
        <dbReference type="Proteomes" id="UP000663891"/>
    </source>
</evidence>
<organism evidence="2 3">
    <name type="scientific">Adineta steineri</name>
    <dbReference type="NCBI Taxonomy" id="433720"/>
    <lineage>
        <taxon>Eukaryota</taxon>
        <taxon>Metazoa</taxon>
        <taxon>Spiralia</taxon>
        <taxon>Gnathifera</taxon>
        <taxon>Rotifera</taxon>
        <taxon>Eurotatoria</taxon>
        <taxon>Bdelloidea</taxon>
        <taxon>Adinetida</taxon>
        <taxon>Adinetidae</taxon>
        <taxon>Adineta</taxon>
    </lineage>
</organism>
<dbReference type="EMBL" id="CAJNON010006966">
    <property type="protein sequence ID" value="CAF1540668.1"/>
    <property type="molecule type" value="Genomic_DNA"/>
</dbReference>
<proteinExistence type="predicted"/>
<feature type="compositionally biased region" description="Basic and acidic residues" evidence="1">
    <location>
        <begin position="91"/>
        <end position="100"/>
    </location>
</feature>
<dbReference type="AlphaFoldDB" id="A0A815W5L1"/>